<evidence type="ECO:0000313" key="3">
    <source>
        <dbReference type="EMBL" id="SVD89058.1"/>
    </source>
</evidence>
<dbReference type="PANTHER" id="PTHR48081:SF33">
    <property type="entry name" value="KYNURENINE FORMAMIDASE"/>
    <property type="match status" value="1"/>
</dbReference>
<dbReference type="InterPro" id="IPR050300">
    <property type="entry name" value="GDXG_lipolytic_enzyme"/>
</dbReference>
<dbReference type="GO" id="GO:0016787">
    <property type="term" value="F:hydrolase activity"/>
    <property type="evidence" value="ECO:0007669"/>
    <property type="project" value="UniProtKB-KW"/>
</dbReference>
<accession>A0A382Z2U6</accession>
<dbReference type="AlphaFoldDB" id="A0A382Z2U6"/>
<sequence length="206" mass="22922">MTETIVYRDYTQVELDQNYDQSTLVKNLPEYVDRWRREVEQAKKSLRCELNVSYGDSADQVIDIYGVDVETEKPIVINLHGGAWRQMSAATSASAAQAFVNVGTLFAVPDFSLAPAVRLDEMVRQCREAVQYLFSNARRYGGNPDRLYVIGHSSGAHLAAMVAQQETSVKAFAACSGIYDLEPVRLGARNNYLYLDEASAVLNSPI</sequence>
<reference evidence="3" key="1">
    <citation type="submission" date="2018-05" db="EMBL/GenBank/DDBJ databases">
        <authorList>
            <person name="Lanie J.A."/>
            <person name="Ng W.-L."/>
            <person name="Kazmierczak K.M."/>
            <person name="Andrzejewski T.M."/>
            <person name="Davidsen T.M."/>
            <person name="Wayne K.J."/>
            <person name="Tettelin H."/>
            <person name="Glass J.I."/>
            <person name="Rusch D."/>
            <person name="Podicherti R."/>
            <person name="Tsui H.-C.T."/>
            <person name="Winkler M.E."/>
        </authorList>
    </citation>
    <scope>NUCLEOTIDE SEQUENCE</scope>
</reference>
<dbReference type="InterPro" id="IPR049492">
    <property type="entry name" value="BD-FAE-like_dom"/>
</dbReference>
<dbReference type="Gene3D" id="3.40.50.1820">
    <property type="entry name" value="alpha/beta hydrolase"/>
    <property type="match status" value="1"/>
</dbReference>
<dbReference type="Pfam" id="PF20434">
    <property type="entry name" value="BD-FAE"/>
    <property type="match status" value="1"/>
</dbReference>
<organism evidence="3">
    <name type="scientific">marine metagenome</name>
    <dbReference type="NCBI Taxonomy" id="408172"/>
    <lineage>
        <taxon>unclassified sequences</taxon>
        <taxon>metagenomes</taxon>
        <taxon>ecological metagenomes</taxon>
    </lineage>
</organism>
<feature type="non-terminal residue" evidence="3">
    <location>
        <position position="206"/>
    </location>
</feature>
<protein>
    <recommendedName>
        <fullName evidence="2">BD-FAE-like domain-containing protein</fullName>
    </recommendedName>
</protein>
<dbReference type="SUPFAM" id="SSF53474">
    <property type="entry name" value="alpha/beta-Hydrolases"/>
    <property type="match status" value="1"/>
</dbReference>
<feature type="domain" description="BD-FAE-like" evidence="2">
    <location>
        <begin position="63"/>
        <end position="167"/>
    </location>
</feature>
<dbReference type="EMBL" id="UINC01180056">
    <property type="protein sequence ID" value="SVD89058.1"/>
    <property type="molecule type" value="Genomic_DNA"/>
</dbReference>
<evidence type="ECO:0000256" key="1">
    <source>
        <dbReference type="ARBA" id="ARBA00022801"/>
    </source>
</evidence>
<name>A0A382Z2U6_9ZZZZ</name>
<gene>
    <name evidence="3" type="ORF">METZ01_LOCUS441912</name>
</gene>
<keyword evidence="1" id="KW-0378">Hydrolase</keyword>
<dbReference type="InterPro" id="IPR029058">
    <property type="entry name" value="AB_hydrolase_fold"/>
</dbReference>
<proteinExistence type="predicted"/>
<dbReference type="PANTHER" id="PTHR48081">
    <property type="entry name" value="AB HYDROLASE SUPERFAMILY PROTEIN C4A8.06C"/>
    <property type="match status" value="1"/>
</dbReference>
<evidence type="ECO:0000259" key="2">
    <source>
        <dbReference type="Pfam" id="PF20434"/>
    </source>
</evidence>